<organism evidence="3 4">
    <name type="scientific">Mugilogobius chulae</name>
    <name type="common">yellowstripe goby</name>
    <dbReference type="NCBI Taxonomy" id="88201"/>
    <lineage>
        <taxon>Eukaryota</taxon>
        <taxon>Metazoa</taxon>
        <taxon>Chordata</taxon>
        <taxon>Craniata</taxon>
        <taxon>Vertebrata</taxon>
        <taxon>Euteleostomi</taxon>
        <taxon>Actinopterygii</taxon>
        <taxon>Neopterygii</taxon>
        <taxon>Teleostei</taxon>
        <taxon>Neoteleostei</taxon>
        <taxon>Acanthomorphata</taxon>
        <taxon>Gobiaria</taxon>
        <taxon>Gobiiformes</taxon>
        <taxon>Gobioidei</taxon>
        <taxon>Gobiidae</taxon>
        <taxon>Gobionellinae</taxon>
        <taxon>Mugilogobius</taxon>
    </lineage>
</organism>
<dbReference type="Proteomes" id="UP001460270">
    <property type="component" value="Unassembled WGS sequence"/>
</dbReference>
<dbReference type="Pfam" id="PF19725">
    <property type="entry name" value="RPC5_C"/>
    <property type="match status" value="1"/>
</dbReference>
<evidence type="ECO:0000259" key="2">
    <source>
        <dbReference type="Pfam" id="PF19725"/>
    </source>
</evidence>
<gene>
    <name evidence="3" type="ORF">WMY93_013627</name>
</gene>
<evidence type="ECO:0000256" key="1">
    <source>
        <dbReference type="SAM" id="MobiDB-lite"/>
    </source>
</evidence>
<dbReference type="GO" id="GO:0042797">
    <property type="term" value="P:tRNA transcription by RNA polymerase III"/>
    <property type="evidence" value="ECO:0007669"/>
    <property type="project" value="TreeGrafter"/>
</dbReference>
<dbReference type="InterPro" id="IPR045576">
    <property type="entry name" value="RPC5_C"/>
</dbReference>
<dbReference type="GO" id="GO:0005666">
    <property type="term" value="C:RNA polymerase III complex"/>
    <property type="evidence" value="ECO:0007669"/>
    <property type="project" value="TreeGrafter"/>
</dbReference>
<dbReference type="AlphaFoldDB" id="A0AAW0P0I6"/>
<proteinExistence type="predicted"/>
<feature type="compositionally biased region" description="Polar residues" evidence="1">
    <location>
        <begin position="1"/>
        <end position="12"/>
    </location>
</feature>
<dbReference type="EMBL" id="JBBPFD010000009">
    <property type="protein sequence ID" value="KAK7913416.1"/>
    <property type="molecule type" value="Genomic_DNA"/>
</dbReference>
<dbReference type="PANTHER" id="PTHR12069">
    <property type="entry name" value="DNA-DIRECTED RNA POLYMERASES III 80 KDA POLYPEPTIDE RNA POLYMERASE III SUBUNIT 5"/>
    <property type="match status" value="1"/>
</dbReference>
<comment type="caution">
    <text evidence="3">The sequence shown here is derived from an EMBL/GenBank/DDBJ whole genome shotgun (WGS) entry which is preliminary data.</text>
</comment>
<protein>
    <recommendedName>
        <fullName evidence="2">DNA-directed RNA polymerase III subunit RPC5 C-terminal domain-containing protein</fullName>
    </recommendedName>
</protein>
<feature type="region of interest" description="Disordered" evidence="1">
    <location>
        <begin position="1"/>
        <end position="30"/>
    </location>
</feature>
<evidence type="ECO:0000313" key="3">
    <source>
        <dbReference type="EMBL" id="KAK7913416.1"/>
    </source>
</evidence>
<sequence>MDTTPHLTNGSVNGDLEHANGNGASPSDASSSTELSDFVKKIFSKHFVLTLCEFKRLFGLHLAEVPAGQVVVQSMSDFMLQDAILQNACRQIHVPFPSQTKLAADEQKVFCLWETGNDSDKLRHVLFELFSKNYRIKRTMLQSKLSEEVGEIPKTDIDRLLKECCISSSGMWYLKGTCPS</sequence>
<evidence type="ECO:0000313" key="4">
    <source>
        <dbReference type="Proteomes" id="UP001460270"/>
    </source>
</evidence>
<dbReference type="PANTHER" id="PTHR12069:SF0">
    <property type="entry name" value="DNA-DIRECTED RNA POLYMERASE III SUBUNIT RPC5"/>
    <property type="match status" value="1"/>
</dbReference>
<dbReference type="InterPro" id="IPR006886">
    <property type="entry name" value="RNA_pol_III_Rpc5"/>
</dbReference>
<keyword evidence="4" id="KW-1185">Reference proteome</keyword>
<feature type="domain" description="DNA-directed RNA polymerase III subunit RPC5 C-terminal" evidence="2">
    <location>
        <begin position="1"/>
        <end position="179"/>
    </location>
</feature>
<reference evidence="4" key="1">
    <citation type="submission" date="2024-04" db="EMBL/GenBank/DDBJ databases">
        <title>Salinicola lusitanus LLJ914,a marine bacterium isolated from the Okinawa Trough.</title>
        <authorList>
            <person name="Li J."/>
        </authorList>
    </citation>
    <scope>NUCLEOTIDE SEQUENCE [LARGE SCALE GENOMIC DNA]</scope>
</reference>
<accession>A0AAW0P0I6</accession>
<name>A0AAW0P0I6_9GOBI</name>